<dbReference type="RefSeq" id="WP_269422062.1">
    <property type="nucleotide sequence ID" value="NZ_JAPWGY010000001.1"/>
</dbReference>
<gene>
    <name evidence="1" type="ORF">O4H49_03685</name>
</gene>
<sequence>MRRKLALIALALVVFLALNFAIYQKEQIKKHGQTVYLELAPVDPRSLMQGDFMRLSYTLERDALQLPLRPSDPRGYLVIRPDETNVARVVRFDDGTALAKGELRLKYSRNPRGIKLVPDSFFFQEGEAEKYETAKYGVFKFDDSGTPLLVGLVEDL</sequence>
<dbReference type="InterPro" id="IPR025833">
    <property type="entry name" value="GDYXXLXY"/>
</dbReference>
<evidence type="ECO:0000313" key="1">
    <source>
        <dbReference type="EMBL" id="MCZ4279865.1"/>
    </source>
</evidence>
<keyword evidence="2" id="KW-1185">Reference proteome</keyword>
<dbReference type="Pfam" id="PF14345">
    <property type="entry name" value="GDYXXLXY"/>
    <property type="match status" value="1"/>
</dbReference>
<dbReference type="EMBL" id="JAPWGY010000001">
    <property type="protein sequence ID" value="MCZ4279865.1"/>
    <property type="molecule type" value="Genomic_DNA"/>
</dbReference>
<reference evidence="1" key="1">
    <citation type="submission" date="2022-12" db="EMBL/GenBank/DDBJ databases">
        <title>Bacterial isolates from different developmental stages of Nematostella vectensis.</title>
        <authorList>
            <person name="Fraune S."/>
        </authorList>
    </citation>
    <scope>NUCLEOTIDE SEQUENCE</scope>
    <source>
        <strain evidence="1">G21630-S1</strain>
    </source>
</reference>
<comment type="caution">
    <text evidence="1">The sequence shown here is derived from an EMBL/GenBank/DDBJ whole genome shotgun (WGS) entry which is preliminary data.</text>
</comment>
<name>A0ABT4LFI4_9PROT</name>
<dbReference type="Proteomes" id="UP001069802">
    <property type="component" value="Unassembled WGS sequence"/>
</dbReference>
<protein>
    <submittedName>
        <fullName evidence="1">GDYXXLXY domain-containing protein</fullName>
    </submittedName>
</protein>
<evidence type="ECO:0000313" key="2">
    <source>
        <dbReference type="Proteomes" id="UP001069802"/>
    </source>
</evidence>
<accession>A0ABT4LFI4</accession>
<organism evidence="1 2">
    <name type="scientific">Kiloniella laminariae</name>
    <dbReference type="NCBI Taxonomy" id="454162"/>
    <lineage>
        <taxon>Bacteria</taxon>
        <taxon>Pseudomonadati</taxon>
        <taxon>Pseudomonadota</taxon>
        <taxon>Alphaproteobacteria</taxon>
        <taxon>Rhodospirillales</taxon>
        <taxon>Kiloniellaceae</taxon>
        <taxon>Kiloniella</taxon>
    </lineage>
</organism>
<proteinExistence type="predicted"/>